<sequence length="383" mass="41878">MFHDLDPFYYDLRGWDYGEAALAGFVYGDGGQWAVDIGLVDHSSLASFAYIAGWFASGIFSIGDIRDTLVAIIEGNLGDALVNALGILPLVGNVAKSSTIVTKYSSWIPTAKAPFTRWIIGKFKDCPDAACQQFIRFCMGLFGITEDVALLVGKTELDELAMSGNNMQTIAKLLFDNPHKFELVQGSPVSLSTIDARITRANGWNPGLQGRVLSHARGTETAKLYLEGRGYQILYADSNMPIAQLNGLPPMYTVQGPDIIAVNPATGKVVVVEAKGYSSKLRLGRGNLLKRLALNNGAPTAQNSRVWLRNQHNRYTDAMVNARDPKVRQAYQLLSGVIHQNHTYETIVVASGANPKLGSRMDLVLEQLNAYTTAVEVIKIPWR</sequence>
<reference evidence="1 2" key="1">
    <citation type="submission" date="2024-02" db="EMBL/GenBank/DDBJ databases">
        <title>Herpetosiphon gulosus NBRC 112829.</title>
        <authorList>
            <person name="Ichikawa N."/>
            <person name="Katano-Makiyama Y."/>
            <person name="Hidaka K."/>
        </authorList>
    </citation>
    <scope>NUCLEOTIDE SEQUENCE [LARGE SCALE GENOMIC DNA]</scope>
    <source>
        <strain evidence="1 2">NBRC 112829</strain>
    </source>
</reference>
<name>A0ABP9X8A7_9CHLR</name>
<organism evidence="1 2">
    <name type="scientific">Herpetosiphon gulosus</name>
    <dbReference type="NCBI Taxonomy" id="1973496"/>
    <lineage>
        <taxon>Bacteria</taxon>
        <taxon>Bacillati</taxon>
        <taxon>Chloroflexota</taxon>
        <taxon>Chloroflexia</taxon>
        <taxon>Herpetosiphonales</taxon>
        <taxon>Herpetosiphonaceae</taxon>
        <taxon>Herpetosiphon</taxon>
    </lineage>
</organism>
<proteinExistence type="predicted"/>
<dbReference type="Proteomes" id="UP001428290">
    <property type="component" value="Unassembled WGS sequence"/>
</dbReference>
<protein>
    <submittedName>
        <fullName evidence="1">Uncharacterized protein</fullName>
    </submittedName>
</protein>
<evidence type="ECO:0000313" key="1">
    <source>
        <dbReference type="EMBL" id="GAA5531604.1"/>
    </source>
</evidence>
<dbReference type="CDD" id="cd20742">
    <property type="entry name" value="FIX_vWA-like"/>
    <property type="match status" value="1"/>
</dbReference>
<evidence type="ECO:0000313" key="2">
    <source>
        <dbReference type="Proteomes" id="UP001428290"/>
    </source>
</evidence>
<accession>A0ABP9X8A7</accession>
<dbReference type="EMBL" id="BAABRU010000075">
    <property type="protein sequence ID" value="GAA5531604.1"/>
    <property type="molecule type" value="Genomic_DNA"/>
</dbReference>
<gene>
    <name evidence="1" type="ORF">Hgul01_05429</name>
</gene>
<keyword evidence="2" id="KW-1185">Reference proteome</keyword>
<comment type="caution">
    <text evidence="1">The sequence shown here is derived from an EMBL/GenBank/DDBJ whole genome shotgun (WGS) entry which is preliminary data.</text>
</comment>